<comment type="caution">
    <text evidence="1">The sequence shown here is derived from an EMBL/GenBank/DDBJ whole genome shotgun (WGS) entry which is preliminary data.</text>
</comment>
<evidence type="ECO:0000313" key="1">
    <source>
        <dbReference type="EMBL" id="SIQ45391.1"/>
    </source>
</evidence>
<keyword evidence="2" id="KW-1185">Reference proteome</keyword>
<dbReference type="Proteomes" id="UP000186666">
    <property type="component" value="Unassembled WGS sequence"/>
</dbReference>
<gene>
    <name evidence="1" type="ORF">SAMN05421578_10262</name>
</gene>
<protein>
    <submittedName>
        <fullName evidence="1">Uncharacterized protein</fullName>
    </submittedName>
</protein>
<dbReference type="EMBL" id="FTNK01000002">
    <property type="protein sequence ID" value="SIQ45391.1"/>
    <property type="molecule type" value="Genomic_DNA"/>
</dbReference>
<organism evidence="1 2">
    <name type="scientific">Paenibacillus macquariensis</name>
    <dbReference type="NCBI Taxonomy" id="948756"/>
    <lineage>
        <taxon>Bacteria</taxon>
        <taxon>Bacillati</taxon>
        <taxon>Bacillota</taxon>
        <taxon>Bacilli</taxon>
        <taxon>Bacillales</taxon>
        <taxon>Paenibacillaceae</taxon>
        <taxon>Paenibacillus</taxon>
    </lineage>
</organism>
<dbReference type="RefSeq" id="WP_326110867.1">
    <property type="nucleotide sequence ID" value="NZ_JARLKF010000008.1"/>
</dbReference>
<reference evidence="1 2" key="1">
    <citation type="submission" date="2017-01" db="EMBL/GenBank/DDBJ databases">
        <authorList>
            <person name="Varghese N."/>
            <person name="Submissions S."/>
        </authorList>
    </citation>
    <scope>NUCLEOTIDE SEQUENCE [LARGE SCALE GENOMIC DNA]</scope>
    <source>
        <strain evidence="1 2">ATCC 23464</strain>
    </source>
</reference>
<accession>A0ABY1JMB0</accession>
<name>A0ABY1JMB0_9BACL</name>
<proteinExistence type="predicted"/>
<evidence type="ECO:0000313" key="2">
    <source>
        <dbReference type="Proteomes" id="UP000186666"/>
    </source>
</evidence>
<sequence>MNDKLIGKSLIYGLLLAIEYRKDFQDVLSYVEGNLFFRDLNCDRGNPWFEDSVSFS</sequence>